<dbReference type="SUPFAM" id="SSF51206">
    <property type="entry name" value="cAMP-binding domain-like"/>
    <property type="match status" value="2"/>
</dbReference>
<dbReference type="Pfam" id="PF00027">
    <property type="entry name" value="cNMP_binding"/>
    <property type="match status" value="2"/>
</dbReference>
<evidence type="ECO:0000313" key="2">
    <source>
        <dbReference type="EMBL" id="PZR06567.1"/>
    </source>
</evidence>
<dbReference type="InterPro" id="IPR018490">
    <property type="entry name" value="cNMP-bd_dom_sf"/>
</dbReference>
<feature type="domain" description="Cyclic nucleotide-binding" evidence="1">
    <location>
        <begin position="172"/>
        <end position="288"/>
    </location>
</feature>
<sequence length="433" mass="47012">MSEDVVRRQKDRAAQFLSKGRVPAALEEYRRILKAVPGELTVRQKVAELLARQGHTKEAVAEYAETVRRYAEQGQFFKATALCRVILSLDPKHDDAQRQLAELYAAREKKPGNLVVVKASATLDPDSIAPKPATAPPVFERADEPVEIELEDLIFEAEPPPPPRSALPSIPLFSSLDTETFMVLLREAMEARVFAAGETILNEGAPGESMFALAQGTVSVQRAGREVAQMHEGDFFGEMALLTGAPRLATVVAVNDVVALEFPRAAMESLINKHLSIKRGLDAFFRERLLANVLRANPLFGALDESQRAALGAAFVSEAFKAGDVILHEGQPGVGVFLLLRGTCRVFNQAGTSAYPDLAEGDTFGEISAVMQLPVTASVAAKENVVVLRIGAHAFRTILGSNDVVKKQVLSLASERMTRTAKQALYDDGDLRV</sequence>
<dbReference type="EMBL" id="QFQP01000037">
    <property type="protein sequence ID" value="PZR06567.1"/>
    <property type="molecule type" value="Genomic_DNA"/>
</dbReference>
<dbReference type="InterPro" id="IPR014710">
    <property type="entry name" value="RmlC-like_jellyroll"/>
</dbReference>
<dbReference type="GO" id="GO:0005829">
    <property type="term" value="C:cytosol"/>
    <property type="evidence" value="ECO:0007669"/>
    <property type="project" value="TreeGrafter"/>
</dbReference>
<protein>
    <recommendedName>
        <fullName evidence="1">Cyclic nucleotide-binding domain-containing protein</fullName>
    </recommendedName>
</protein>
<accession>A0A2W5SXT6</accession>
<name>A0A2W5SXT6_9BACT</name>
<dbReference type="Proteomes" id="UP000249061">
    <property type="component" value="Unassembled WGS sequence"/>
</dbReference>
<dbReference type="CDD" id="cd00038">
    <property type="entry name" value="CAP_ED"/>
    <property type="match status" value="2"/>
</dbReference>
<dbReference type="InterPro" id="IPR011990">
    <property type="entry name" value="TPR-like_helical_dom_sf"/>
</dbReference>
<reference evidence="2 3" key="1">
    <citation type="submission" date="2017-08" db="EMBL/GenBank/DDBJ databases">
        <title>Infants hospitalized years apart are colonized by the same room-sourced microbial strains.</title>
        <authorList>
            <person name="Brooks B."/>
            <person name="Olm M.R."/>
            <person name="Firek B.A."/>
            <person name="Baker R."/>
            <person name="Thomas B.C."/>
            <person name="Morowitz M.J."/>
            <person name="Banfield J.F."/>
        </authorList>
    </citation>
    <scope>NUCLEOTIDE SEQUENCE [LARGE SCALE GENOMIC DNA]</scope>
    <source>
        <strain evidence="2">S2_003_000_R2_14</strain>
    </source>
</reference>
<evidence type="ECO:0000259" key="1">
    <source>
        <dbReference type="PROSITE" id="PS50042"/>
    </source>
</evidence>
<gene>
    <name evidence="2" type="ORF">DI536_29850</name>
</gene>
<dbReference type="SMART" id="SM00100">
    <property type="entry name" value="cNMP"/>
    <property type="match status" value="2"/>
</dbReference>
<dbReference type="PANTHER" id="PTHR11635:SF152">
    <property type="entry name" value="CAMP-DEPENDENT PROTEIN KINASE TYPE I REGULATORY SUBUNIT-RELATED"/>
    <property type="match status" value="1"/>
</dbReference>
<dbReference type="Gene3D" id="1.25.40.10">
    <property type="entry name" value="Tetratricopeptide repeat domain"/>
    <property type="match status" value="1"/>
</dbReference>
<dbReference type="InterPro" id="IPR050503">
    <property type="entry name" value="cAMP-dep_PK_reg_su-like"/>
</dbReference>
<dbReference type="PANTHER" id="PTHR11635">
    <property type="entry name" value="CAMP-DEPENDENT PROTEIN KINASE REGULATORY CHAIN"/>
    <property type="match status" value="1"/>
</dbReference>
<dbReference type="GO" id="GO:0005952">
    <property type="term" value="C:cAMP-dependent protein kinase complex"/>
    <property type="evidence" value="ECO:0007669"/>
    <property type="project" value="InterPro"/>
</dbReference>
<comment type="caution">
    <text evidence="2">The sequence shown here is derived from an EMBL/GenBank/DDBJ whole genome shotgun (WGS) entry which is preliminary data.</text>
</comment>
<evidence type="ECO:0000313" key="3">
    <source>
        <dbReference type="Proteomes" id="UP000249061"/>
    </source>
</evidence>
<dbReference type="PRINTS" id="PR00103">
    <property type="entry name" value="CAMPKINASE"/>
</dbReference>
<dbReference type="Gene3D" id="2.60.120.10">
    <property type="entry name" value="Jelly Rolls"/>
    <property type="match status" value="2"/>
</dbReference>
<dbReference type="InterPro" id="IPR000595">
    <property type="entry name" value="cNMP-bd_dom"/>
</dbReference>
<dbReference type="SUPFAM" id="SSF48452">
    <property type="entry name" value="TPR-like"/>
    <property type="match status" value="1"/>
</dbReference>
<proteinExistence type="predicted"/>
<organism evidence="2 3">
    <name type="scientific">Archangium gephyra</name>
    <dbReference type="NCBI Taxonomy" id="48"/>
    <lineage>
        <taxon>Bacteria</taxon>
        <taxon>Pseudomonadati</taxon>
        <taxon>Myxococcota</taxon>
        <taxon>Myxococcia</taxon>
        <taxon>Myxococcales</taxon>
        <taxon>Cystobacterineae</taxon>
        <taxon>Archangiaceae</taxon>
        <taxon>Archangium</taxon>
    </lineage>
</organism>
<feature type="domain" description="Cyclic nucleotide-binding" evidence="1">
    <location>
        <begin position="299"/>
        <end position="416"/>
    </location>
</feature>
<dbReference type="AlphaFoldDB" id="A0A2W5SXT6"/>
<dbReference type="PROSITE" id="PS50042">
    <property type="entry name" value="CNMP_BINDING_3"/>
    <property type="match status" value="2"/>
</dbReference>